<gene>
    <name evidence="1" type="ORF">A2442_02085</name>
</gene>
<evidence type="ECO:0000313" key="2">
    <source>
        <dbReference type="Proteomes" id="UP000179003"/>
    </source>
</evidence>
<proteinExistence type="predicted"/>
<accession>A0A1F5EIC5</accession>
<reference evidence="1 2" key="1">
    <citation type="journal article" date="2016" name="Nat. Commun.">
        <title>Thousands of microbial genomes shed light on interconnected biogeochemical processes in an aquifer system.</title>
        <authorList>
            <person name="Anantharaman K."/>
            <person name="Brown C.T."/>
            <person name="Hug L.A."/>
            <person name="Sharon I."/>
            <person name="Castelle C.J."/>
            <person name="Probst A.J."/>
            <person name="Thomas B.C."/>
            <person name="Singh A."/>
            <person name="Wilkins M.J."/>
            <person name="Karaoz U."/>
            <person name="Brodie E.L."/>
            <person name="Williams K.H."/>
            <person name="Hubbard S.S."/>
            <person name="Banfield J.F."/>
        </authorList>
    </citation>
    <scope>NUCLEOTIDE SEQUENCE [LARGE SCALE GENOMIC DNA]</scope>
</reference>
<dbReference type="EMBL" id="MFAE01000008">
    <property type="protein sequence ID" value="OGD67162.1"/>
    <property type="molecule type" value="Genomic_DNA"/>
</dbReference>
<sequence length="68" mass="7535">MRHFVRINPSLVEAVILHTPGKKRPAVIFVGLGTRNDPVEIIERYSSQNVCDISELDGTVHVFSTGNC</sequence>
<dbReference type="AlphaFoldDB" id="A0A1F5EIC5"/>
<protein>
    <submittedName>
        <fullName evidence="1">Uncharacterized protein</fullName>
    </submittedName>
</protein>
<dbReference type="Proteomes" id="UP000179003">
    <property type="component" value="Unassembled WGS sequence"/>
</dbReference>
<name>A0A1F5EIC5_9BACT</name>
<evidence type="ECO:0000313" key="1">
    <source>
        <dbReference type="EMBL" id="OGD67162.1"/>
    </source>
</evidence>
<comment type="caution">
    <text evidence="1">The sequence shown here is derived from an EMBL/GenBank/DDBJ whole genome shotgun (WGS) entry which is preliminary data.</text>
</comment>
<organism evidence="1 2">
    <name type="scientific">Candidatus Campbellbacteria bacterium RIFOXYC2_FULL_35_25</name>
    <dbReference type="NCBI Taxonomy" id="1797582"/>
    <lineage>
        <taxon>Bacteria</taxon>
        <taxon>Candidatus Campbelliibacteriota</taxon>
    </lineage>
</organism>